<keyword evidence="1" id="KW-1133">Transmembrane helix</keyword>
<dbReference type="STRING" id="642492.Clole_1761"/>
<keyword evidence="1" id="KW-0472">Membrane</keyword>
<organism evidence="2 3">
    <name type="scientific">Cellulosilyticum lentocellum (strain ATCC 49066 / DSM 5427 / NCIMB 11756 / RHM5)</name>
    <name type="common">Clostridium lentocellum</name>
    <dbReference type="NCBI Taxonomy" id="642492"/>
    <lineage>
        <taxon>Bacteria</taxon>
        <taxon>Bacillati</taxon>
        <taxon>Bacillota</taxon>
        <taxon>Clostridia</taxon>
        <taxon>Lachnospirales</taxon>
        <taxon>Cellulosilyticaceae</taxon>
        <taxon>Cellulosilyticum</taxon>
    </lineage>
</organism>
<dbReference type="EMBL" id="CP002582">
    <property type="protein sequence ID" value="ADZ83484.1"/>
    <property type="molecule type" value="Genomic_DNA"/>
</dbReference>
<name>F2JMG6_CELLD</name>
<protein>
    <submittedName>
        <fullName evidence="2">Uncharacterized protein</fullName>
    </submittedName>
</protein>
<dbReference type="KEGG" id="cle:Clole_1761"/>
<proteinExistence type="predicted"/>
<evidence type="ECO:0000313" key="2">
    <source>
        <dbReference type="EMBL" id="ADZ83484.1"/>
    </source>
</evidence>
<gene>
    <name evidence="2" type="ordered locus">Clole_1761</name>
</gene>
<dbReference type="RefSeq" id="WP_013656781.1">
    <property type="nucleotide sequence ID" value="NC_015275.1"/>
</dbReference>
<evidence type="ECO:0000313" key="3">
    <source>
        <dbReference type="Proteomes" id="UP000008467"/>
    </source>
</evidence>
<dbReference type="HOGENOM" id="CLU_158553_0_0_9"/>
<sequence length="128" mass="14546">MKRKVTISLTVITALVVIYLVISSFIQRTDVFLGEYTVSGDGTQIDMEVGVASSMGYIGRYSTKQDRNCLYMTFYSANRGRNNPSGGNRITMNLFPECDAIYFNRSGGKFQMMLQKNSETNEWERVLH</sequence>
<dbReference type="Proteomes" id="UP000008467">
    <property type="component" value="Chromosome"/>
</dbReference>
<accession>F2JMG6</accession>
<reference evidence="2 3" key="1">
    <citation type="journal article" date="2011" name="J. Bacteriol.">
        <title>Complete genome sequence of the cellulose-degrading bacterium Cellulosilyticum lentocellum.</title>
        <authorList>
            <consortium name="US DOE Joint Genome Institute"/>
            <person name="Miller D.A."/>
            <person name="Suen G."/>
            <person name="Bruce D."/>
            <person name="Copeland A."/>
            <person name="Cheng J.F."/>
            <person name="Detter C."/>
            <person name="Goodwin L.A."/>
            <person name="Han C.S."/>
            <person name="Hauser L.J."/>
            <person name="Land M.L."/>
            <person name="Lapidus A."/>
            <person name="Lucas S."/>
            <person name="Meincke L."/>
            <person name="Pitluck S."/>
            <person name="Tapia R."/>
            <person name="Teshima H."/>
            <person name="Woyke T."/>
            <person name="Fox B.G."/>
            <person name="Angert E.R."/>
            <person name="Currie C.R."/>
        </authorList>
    </citation>
    <scope>NUCLEOTIDE SEQUENCE [LARGE SCALE GENOMIC DNA]</scope>
    <source>
        <strain evidence="3">ATCC 49066 / DSM 5427 / NCIMB 11756 / RHM5</strain>
    </source>
</reference>
<dbReference type="AlphaFoldDB" id="F2JMG6"/>
<keyword evidence="1" id="KW-0812">Transmembrane</keyword>
<evidence type="ECO:0000256" key="1">
    <source>
        <dbReference type="SAM" id="Phobius"/>
    </source>
</evidence>
<keyword evidence="3" id="KW-1185">Reference proteome</keyword>
<feature type="transmembrane region" description="Helical" evidence="1">
    <location>
        <begin position="7"/>
        <end position="26"/>
    </location>
</feature>